<sequence length="72" mass="7947">MSKEWKKTGIKVKTTTPEGDFRDRTFNNLAEDATSEKIVAFAELVAQLTGEPHVETAMTVSSIVAEESSEEE</sequence>
<protein>
    <recommendedName>
        <fullName evidence="1">DUF1659 domain-containing protein</fullName>
    </recommendedName>
</protein>
<evidence type="ECO:0000313" key="3">
    <source>
        <dbReference type="Proteomes" id="UP000051886"/>
    </source>
</evidence>
<organism evidence="2 3">
    <name type="scientific">Ligilactobacillus pobuzihii</name>
    <dbReference type="NCBI Taxonomy" id="449659"/>
    <lineage>
        <taxon>Bacteria</taxon>
        <taxon>Bacillati</taxon>
        <taxon>Bacillota</taxon>
        <taxon>Bacilli</taxon>
        <taxon>Lactobacillales</taxon>
        <taxon>Lactobacillaceae</taxon>
        <taxon>Ligilactobacillus</taxon>
    </lineage>
</organism>
<dbReference type="RefSeq" id="WP_017867114.1">
    <property type="nucleotide sequence ID" value="NZ_BJYB01000027.1"/>
</dbReference>
<keyword evidence="3" id="KW-1185">Reference proteome</keyword>
<proteinExistence type="predicted"/>
<comment type="caution">
    <text evidence="2">The sequence shown here is derived from an EMBL/GenBank/DDBJ whole genome shotgun (WGS) entry which is preliminary data.</text>
</comment>
<dbReference type="Proteomes" id="UP000051886">
    <property type="component" value="Unassembled WGS sequence"/>
</dbReference>
<dbReference type="OrthoDB" id="2324006at2"/>
<evidence type="ECO:0000259" key="1">
    <source>
        <dbReference type="Pfam" id="PF07872"/>
    </source>
</evidence>
<accession>A0A0R2LHQ7</accession>
<name>A0A0R2LHQ7_9LACO</name>
<dbReference type="EMBL" id="JQCN01000010">
    <property type="protein sequence ID" value="KRO01332.1"/>
    <property type="molecule type" value="Genomic_DNA"/>
</dbReference>
<reference evidence="2 3" key="1">
    <citation type="journal article" date="2015" name="Genome Announc.">
        <title>Expanding the biotechnology potential of lactobacilli through comparative genomics of 213 strains and associated genera.</title>
        <authorList>
            <person name="Sun Z."/>
            <person name="Harris H.M."/>
            <person name="McCann A."/>
            <person name="Guo C."/>
            <person name="Argimon S."/>
            <person name="Zhang W."/>
            <person name="Yang X."/>
            <person name="Jeffery I.B."/>
            <person name="Cooney J.C."/>
            <person name="Kagawa T.F."/>
            <person name="Liu W."/>
            <person name="Song Y."/>
            <person name="Salvetti E."/>
            <person name="Wrobel A."/>
            <person name="Rasinkangas P."/>
            <person name="Parkhill J."/>
            <person name="Rea M.C."/>
            <person name="O'Sullivan O."/>
            <person name="Ritari J."/>
            <person name="Douillard F.P."/>
            <person name="Paul Ross R."/>
            <person name="Yang R."/>
            <person name="Briner A.E."/>
            <person name="Felis G.E."/>
            <person name="de Vos W.M."/>
            <person name="Barrangou R."/>
            <person name="Klaenhammer T.R."/>
            <person name="Caufield P.W."/>
            <person name="Cui Y."/>
            <person name="Zhang H."/>
            <person name="O'Toole P.W."/>
        </authorList>
    </citation>
    <scope>NUCLEOTIDE SEQUENCE [LARGE SCALE GENOMIC DNA]</scope>
    <source>
        <strain evidence="2 3">NBRC 103219</strain>
    </source>
</reference>
<evidence type="ECO:0000313" key="2">
    <source>
        <dbReference type="EMBL" id="KRO01332.1"/>
    </source>
</evidence>
<dbReference type="PATRIC" id="fig|449659.4.peg.406"/>
<dbReference type="Pfam" id="PF07872">
    <property type="entry name" value="DUF1659"/>
    <property type="match status" value="1"/>
</dbReference>
<dbReference type="InterPro" id="IPR012454">
    <property type="entry name" value="DUF1659"/>
</dbReference>
<dbReference type="AlphaFoldDB" id="A0A0R2LHQ7"/>
<gene>
    <name evidence="2" type="ORF">IV66_GL000405</name>
</gene>
<feature type="domain" description="DUF1659" evidence="1">
    <location>
        <begin position="3"/>
        <end position="64"/>
    </location>
</feature>
<dbReference type="STRING" id="449659.IV66_GL000405"/>